<comment type="caution">
    <text evidence="1">The sequence shown here is derived from an EMBL/GenBank/DDBJ whole genome shotgun (WGS) entry which is preliminary data.</text>
</comment>
<evidence type="ECO:0000313" key="1">
    <source>
        <dbReference type="EMBL" id="CAE7694207.1"/>
    </source>
</evidence>
<evidence type="ECO:0000313" key="2">
    <source>
        <dbReference type="Proteomes" id="UP000649617"/>
    </source>
</evidence>
<keyword evidence="2" id="KW-1185">Reference proteome</keyword>
<gene>
    <name evidence="1" type="ORF">SPIL2461_LOCUS19457</name>
</gene>
<accession>A0A812WPI1</accession>
<proteinExistence type="predicted"/>
<reference evidence="1" key="1">
    <citation type="submission" date="2021-02" db="EMBL/GenBank/DDBJ databases">
        <authorList>
            <person name="Dougan E. K."/>
            <person name="Rhodes N."/>
            <person name="Thang M."/>
            <person name="Chan C."/>
        </authorList>
    </citation>
    <scope>NUCLEOTIDE SEQUENCE</scope>
</reference>
<name>A0A812WPI1_SYMPI</name>
<organism evidence="1 2">
    <name type="scientific">Symbiodinium pilosum</name>
    <name type="common">Dinoflagellate</name>
    <dbReference type="NCBI Taxonomy" id="2952"/>
    <lineage>
        <taxon>Eukaryota</taxon>
        <taxon>Sar</taxon>
        <taxon>Alveolata</taxon>
        <taxon>Dinophyceae</taxon>
        <taxon>Suessiales</taxon>
        <taxon>Symbiodiniaceae</taxon>
        <taxon>Symbiodinium</taxon>
    </lineage>
</organism>
<protein>
    <submittedName>
        <fullName evidence="1">Uncharacterized protein</fullName>
    </submittedName>
</protein>
<dbReference type="OrthoDB" id="438754at2759"/>
<dbReference type="AlphaFoldDB" id="A0A812WPI1"/>
<sequence>MAPAGDSAAKAVKASGVQLQMLQRFAEVLLLVWTWFKTWLDMGRNGYTIYQQWPRPDIRYSAPQVMLVLGLVATNVLGFLNFRHQGLPQEARFAALDLDALYLAYKHGAEVVRGEASAEWEKLRLRNSLWRSLPLAMMSFALTCRVLFEVPLCQASASASAMAVGFWPELANESAWARDMQRDGVAFLDIEWAAYYKEHGDLVSQVSEDLRRGGKSFGRVLLNLEHSVWSASHCHDSQWQQAGLPLKQAHLEDQVGAAGDKEDARAESQGLSNLLALNVVTFERARMEAVRRENTLKPAVSRLISRMSKSNLLAGAGVVTVNTMGWETLLDEAIGFLKVNLRQDEIQTAHSGRPWTLKITDKWQATVQGGWKVRLGHAFVLFLAAVLPVRKRILESFSPPPSTPKNVLVTMYTSLDLTCLVTAWVLCAIAPAAYHLGALFENTIDNLWPLIEELVNNVKPNSEMKDMAAAMFKN</sequence>
<dbReference type="EMBL" id="CAJNIZ010044582">
    <property type="protein sequence ID" value="CAE7694207.1"/>
    <property type="molecule type" value="Genomic_DNA"/>
</dbReference>
<dbReference type="Proteomes" id="UP000649617">
    <property type="component" value="Unassembled WGS sequence"/>
</dbReference>